<evidence type="ECO:0000259" key="1">
    <source>
        <dbReference type="PROSITE" id="PS51819"/>
    </source>
</evidence>
<dbReference type="Pfam" id="PF00903">
    <property type="entry name" value="Glyoxalase"/>
    <property type="match status" value="1"/>
</dbReference>
<organism evidence="2 3">
    <name type="scientific">Roseofilum acuticapitatum BLCC-M154</name>
    <dbReference type="NCBI Taxonomy" id="3022444"/>
    <lineage>
        <taxon>Bacteria</taxon>
        <taxon>Bacillati</taxon>
        <taxon>Cyanobacteriota</taxon>
        <taxon>Cyanophyceae</taxon>
        <taxon>Desertifilales</taxon>
        <taxon>Desertifilaceae</taxon>
        <taxon>Roseofilum</taxon>
        <taxon>Roseofilum acuticapitatum</taxon>
    </lineage>
</organism>
<name>A0ABT7AZF5_9CYAN</name>
<dbReference type="RefSeq" id="WP_283755211.1">
    <property type="nucleotide sequence ID" value="NZ_JAQOSP010000116.1"/>
</dbReference>
<feature type="domain" description="VOC" evidence="1">
    <location>
        <begin position="3"/>
        <end position="117"/>
    </location>
</feature>
<dbReference type="Proteomes" id="UP001235303">
    <property type="component" value="Unassembled WGS sequence"/>
</dbReference>
<evidence type="ECO:0000313" key="2">
    <source>
        <dbReference type="EMBL" id="MDJ1171458.1"/>
    </source>
</evidence>
<reference evidence="2 3" key="1">
    <citation type="submission" date="2023-01" db="EMBL/GenBank/DDBJ databases">
        <title>Novel diversity within Roseofilum (Cyanobacteria; Desertifilaceae) from marine benthic mats with descriptions of four novel species.</title>
        <authorList>
            <person name="Wang Y."/>
            <person name="Berthold D.E."/>
            <person name="Hu J."/>
            <person name="Lefler F.W."/>
            <person name="Laughinghouse H.D. IV."/>
        </authorList>
    </citation>
    <scope>NUCLEOTIDE SEQUENCE [LARGE SCALE GENOMIC DNA]</scope>
    <source>
        <strain evidence="2 3">BLCC-M154</strain>
    </source>
</reference>
<dbReference type="Gene3D" id="3.10.180.10">
    <property type="entry name" value="2,3-Dihydroxybiphenyl 1,2-Dioxygenase, domain 1"/>
    <property type="match status" value="1"/>
</dbReference>
<dbReference type="InterPro" id="IPR037523">
    <property type="entry name" value="VOC_core"/>
</dbReference>
<evidence type="ECO:0000313" key="3">
    <source>
        <dbReference type="Proteomes" id="UP001235303"/>
    </source>
</evidence>
<dbReference type="PROSITE" id="PS51819">
    <property type="entry name" value="VOC"/>
    <property type="match status" value="1"/>
</dbReference>
<dbReference type="EMBL" id="JAQOSP010000116">
    <property type="protein sequence ID" value="MDJ1171458.1"/>
    <property type="molecule type" value="Genomic_DNA"/>
</dbReference>
<proteinExistence type="predicted"/>
<dbReference type="InterPro" id="IPR004360">
    <property type="entry name" value="Glyas_Fos-R_dOase_dom"/>
</dbReference>
<gene>
    <name evidence="2" type="ORF">PMG71_18665</name>
</gene>
<comment type="caution">
    <text evidence="2">The sequence shown here is derived from an EMBL/GenBank/DDBJ whole genome shotgun (WGS) entry which is preliminary data.</text>
</comment>
<accession>A0ABT7AZF5</accession>
<dbReference type="SUPFAM" id="SSF54593">
    <property type="entry name" value="Glyoxalase/Bleomycin resistance protein/Dihydroxybiphenyl dioxygenase"/>
    <property type="match status" value="1"/>
</dbReference>
<dbReference type="InterPro" id="IPR029068">
    <property type="entry name" value="Glyas_Bleomycin-R_OHBP_Dase"/>
</dbReference>
<sequence length="118" mass="13221">MVSELWVTIATENLEQLKIFYSGLLQTQAQGEIPGVYIEFVVGGLRLGIFQPRDRQEFQSSTPGTMSLCVEVEDIQEAIAHLHHLGYPPPGEIQTASHGQEIYTYDPDGNRLIVHQNL</sequence>
<keyword evidence="3" id="KW-1185">Reference proteome</keyword>
<protein>
    <submittedName>
        <fullName evidence="2">VOC family protein</fullName>
    </submittedName>
</protein>